<gene>
    <name evidence="5" type="primary">recX</name>
    <name evidence="9" type="ORF">A1D18_06350</name>
</gene>
<dbReference type="AlphaFoldDB" id="A0A1J8P651"/>
<dbReference type="InterPro" id="IPR053925">
    <property type="entry name" value="RecX_HTH_3rd"/>
</dbReference>
<sequence>MLYDAVLEIDKNIYQIALDHLARREHTRFTLREKLVKKGFLHQSIGAVLDILTQQGFLNEVRFCETFIQKRIRQGYGPIRITTECHQYGISNDIIFSQLPQDEEFWLTIIQKTLQKKFRPSCLLKEQSRQIRYLQYRGFKLSQIKASLKIYLHQTK</sequence>
<name>A0A1J8P651_9COXI</name>
<dbReference type="InterPro" id="IPR003783">
    <property type="entry name" value="Regulatory_RecX"/>
</dbReference>
<dbReference type="PANTHER" id="PTHR33602:SF1">
    <property type="entry name" value="REGULATORY PROTEIN RECX FAMILY PROTEIN"/>
    <property type="match status" value="1"/>
</dbReference>
<dbReference type="HAMAP" id="MF_01114">
    <property type="entry name" value="RecX"/>
    <property type="match status" value="1"/>
</dbReference>
<keyword evidence="10" id="KW-1185">Reference proteome</keyword>
<dbReference type="PANTHER" id="PTHR33602">
    <property type="entry name" value="REGULATORY PROTEIN RECX FAMILY PROTEIN"/>
    <property type="match status" value="1"/>
</dbReference>
<evidence type="ECO:0000313" key="9">
    <source>
        <dbReference type="EMBL" id="OIZ94451.1"/>
    </source>
</evidence>
<evidence type="ECO:0000313" key="10">
    <source>
        <dbReference type="Proteomes" id="UP000183924"/>
    </source>
</evidence>
<comment type="function">
    <text evidence="5">Modulates RecA activity.</text>
</comment>
<keyword evidence="4 5" id="KW-0963">Cytoplasm</keyword>
<reference evidence="9 10" key="1">
    <citation type="submission" date="2016-03" db="EMBL/GenBank/DDBJ databases">
        <title>Comparative genomics of Rickettsiella.</title>
        <authorList>
            <person name="Chandler C."/>
            <person name="Wang Y."/>
        </authorList>
    </citation>
    <scope>NUCLEOTIDE SEQUENCE [LARGE SCALE GENOMIC DNA]</scope>
    <source>
        <strain evidence="9 10">RCFS May 2013</strain>
    </source>
</reference>
<evidence type="ECO:0000256" key="1">
    <source>
        <dbReference type="ARBA" id="ARBA00004496"/>
    </source>
</evidence>
<evidence type="ECO:0000259" key="7">
    <source>
        <dbReference type="Pfam" id="PF21981"/>
    </source>
</evidence>
<dbReference type="Gene3D" id="1.10.10.10">
    <property type="entry name" value="Winged helix-like DNA-binding domain superfamily/Winged helix DNA-binding domain"/>
    <property type="match status" value="3"/>
</dbReference>
<proteinExistence type="inferred from homology"/>
<dbReference type="EMBL" id="LUKY01000033">
    <property type="protein sequence ID" value="OIZ94451.1"/>
    <property type="molecule type" value="Genomic_DNA"/>
</dbReference>
<dbReference type="GO" id="GO:0006282">
    <property type="term" value="P:regulation of DNA repair"/>
    <property type="evidence" value="ECO:0007669"/>
    <property type="project" value="UniProtKB-UniRule"/>
</dbReference>
<feature type="domain" description="RecX third three-helical" evidence="7">
    <location>
        <begin position="109"/>
        <end position="146"/>
    </location>
</feature>
<dbReference type="OrthoDB" id="7066780at2"/>
<comment type="subcellular location">
    <subcellularLocation>
        <location evidence="1 5">Cytoplasm</location>
    </subcellularLocation>
</comment>
<evidence type="ECO:0000259" key="8">
    <source>
        <dbReference type="Pfam" id="PF21982"/>
    </source>
</evidence>
<feature type="domain" description="RecX first three-helical" evidence="8">
    <location>
        <begin position="14"/>
        <end position="50"/>
    </location>
</feature>
<dbReference type="STRING" id="1225476.A1D18_06350"/>
<dbReference type="RefSeq" id="WP_071662941.1">
    <property type="nucleotide sequence ID" value="NZ_LUKY01000033.1"/>
</dbReference>
<accession>A0A1J8P651</accession>
<protein>
    <recommendedName>
        <fullName evidence="3 5">Regulatory protein RecX</fullName>
    </recommendedName>
</protein>
<evidence type="ECO:0000259" key="6">
    <source>
        <dbReference type="Pfam" id="PF02631"/>
    </source>
</evidence>
<evidence type="ECO:0000256" key="5">
    <source>
        <dbReference type="HAMAP-Rule" id="MF_01114"/>
    </source>
</evidence>
<dbReference type="Pfam" id="PF21981">
    <property type="entry name" value="RecX_HTH3"/>
    <property type="match status" value="1"/>
</dbReference>
<organism evidence="9 10">
    <name type="scientific">Candidatus Rickettsiella isopodorum</name>
    <dbReference type="NCBI Taxonomy" id="1225476"/>
    <lineage>
        <taxon>Bacteria</taxon>
        <taxon>Pseudomonadati</taxon>
        <taxon>Pseudomonadota</taxon>
        <taxon>Gammaproteobacteria</taxon>
        <taxon>Legionellales</taxon>
        <taxon>Coxiellaceae</taxon>
        <taxon>Rickettsiella</taxon>
    </lineage>
</organism>
<comment type="similarity">
    <text evidence="2 5">Belongs to the RecX family.</text>
</comment>
<dbReference type="Pfam" id="PF02631">
    <property type="entry name" value="RecX_HTH2"/>
    <property type="match status" value="1"/>
</dbReference>
<dbReference type="GO" id="GO:0005737">
    <property type="term" value="C:cytoplasm"/>
    <property type="evidence" value="ECO:0007669"/>
    <property type="project" value="UniProtKB-SubCell"/>
</dbReference>
<evidence type="ECO:0000256" key="2">
    <source>
        <dbReference type="ARBA" id="ARBA00009695"/>
    </source>
</evidence>
<comment type="caution">
    <text evidence="9">The sequence shown here is derived from an EMBL/GenBank/DDBJ whole genome shotgun (WGS) entry which is preliminary data.</text>
</comment>
<feature type="domain" description="RecX second three-helical" evidence="6">
    <location>
        <begin position="59"/>
        <end position="95"/>
    </location>
</feature>
<evidence type="ECO:0000256" key="4">
    <source>
        <dbReference type="ARBA" id="ARBA00022490"/>
    </source>
</evidence>
<dbReference type="InterPro" id="IPR053924">
    <property type="entry name" value="RecX_HTH_2nd"/>
</dbReference>
<evidence type="ECO:0000256" key="3">
    <source>
        <dbReference type="ARBA" id="ARBA00018111"/>
    </source>
</evidence>
<dbReference type="InterPro" id="IPR036388">
    <property type="entry name" value="WH-like_DNA-bd_sf"/>
</dbReference>
<dbReference type="InterPro" id="IPR053926">
    <property type="entry name" value="RecX_HTH_1st"/>
</dbReference>
<dbReference type="Proteomes" id="UP000183924">
    <property type="component" value="Unassembled WGS sequence"/>
</dbReference>
<dbReference type="Pfam" id="PF21982">
    <property type="entry name" value="RecX_HTH1"/>
    <property type="match status" value="1"/>
</dbReference>